<protein>
    <submittedName>
        <fullName evidence="2">Uncharacterized protein</fullName>
    </submittedName>
</protein>
<evidence type="ECO:0000313" key="2">
    <source>
        <dbReference type="EMBL" id="KAF2757855.1"/>
    </source>
</evidence>
<name>A0A6A6W5N3_9PEZI</name>
<dbReference type="AlphaFoldDB" id="A0A6A6W5N3"/>
<evidence type="ECO:0000313" key="3">
    <source>
        <dbReference type="Proteomes" id="UP000799437"/>
    </source>
</evidence>
<dbReference type="Proteomes" id="UP000799437">
    <property type="component" value="Unassembled WGS sequence"/>
</dbReference>
<feature type="region of interest" description="Disordered" evidence="1">
    <location>
        <begin position="61"/>
        <end position="91"/>
    </location>
</feature>
<accession>A0A6A6W5N3</accession>
<dbReference type="EMBL" id="ML996572">
    <property type="protein sequence ID" value="KAF2757855.1"/>
    <property type="molecule type" value="Genomic_DNA"/>
</dbReference>
<evidence type="ECO:0000256" key="1">
    <source>
        <dbReference type="SAM" id="MobiDB-lite"/>
    </source>
</evidence>
<dbReference type="GeneID" id="54482184"/>
<feature type="compositionally biased region" description="Low complexity" evidence="1">
    <location>
        <begin position="71"/>
        <end position="83"/>
    </location>
</feature>
<sequence>MAAMSRESNNNDWKAGGCSHTFHYYLDLYALVYIRQPASISLSQAVIKYFVSRMFSDNSCNGKQTRRPRVSQTQSYTSTTRSATRPKYRNASRLQSRSISDLLHDVETYCIICQDEGCRRISLLSQKLNSRGLTEGSMIVPRPTTMPPPPGSNQSYNSFYNLVNYLSSVSISSNPYSNPSHIPP</sequence>
<keyword evidence="3" id="KW-1185">Reference proteome</keyword>
<dbReference type="RefSeq" id="XP_033600306.1">
    <property type="nucleotide sequence ID" value="XM_033741130.1"/>
</dbReference>
<gene>
    <name evidence="2" type="ORF">EJ05DRAFT_368728</name>
</gene>
<organism evidence="2 3">
    <name type="scientific">Pseudovirgaria hyperparasitica</name>
    <dbReference type="NCBI Taxonomy" id="470096"/>
    <lineage>
        <taxon>Eukaryota</taxon>
        <taxon>Fungi</taxon>
        <taxon>Dikarya</taxon>
        <taxon>Ascomycota</taxon>
        <taxon>Pezizomycotina</taxon>
        <taxon>Dothideomycetes</taxon>
        <taxon>Dothideomycetes incertae sedis</taxon>
        <taxon>Acrospermales</taxon>
        <taxon>Acrospermaceae</taxon>
        <taxon>Pseudovirgaria</taxon>
    </lineage>
</organism>
<reference evidence="2" key="1">
    <citation type="journal article" date="2020" name="Stud. Mycol.">
        <title>101 Dothideomycetes genomes: a test case for predicting lifestyles and emergence of pathogens.</title>
        <authorList>
            <person name="Haridas S."/>
            <person name="Albert R."/>
            <person name="Binder M."/>
            <person name="Bloem J."/>
            <person name="Labutti K."/>
            <person name="Salamov A."/>
            <person name="Andreopoulos B."/>
            <person name="Baker S."/>
            <person name="Barry K."/>
            <person name="Bills G."/>
            <person name="Bluhm B."/>
            <person name="Cannon C."/>
            <person name="Castanera R."/>
            <person name="Culley D."/>
            <person name="Daum C."/>
            <person name="Ezra D."/>
            <person name="Gonzalez J."/>
            <person name="Henrissat B."/>
            <person name="Kuo A."/>
            <person name="Liang C."/>
            <person name="Lipzen A."/>
            <person name="Lutzoni F."/>
            <person name="Magnuson J."/>
            <person name="Mondo S."/>
            <person name="Nolan M."/>
            <person name="Ohm R."/>
            <person name="Pangilinan J."/>
            <person name="Park H.-J."/>
            <person name="Ramirez L."/>
            <person name="Alfaro M."/>
            <person name="Sun H."/>
            <person name="Tritt A."/>
            <person name="Yoshinaga Y."/>
            <person name="Zwiers L.-H."/>
            <person name="Turgeon B."/>
            <person name="Goodwin S."/>
            <person name="Spatafora J."/>
            <person name="Crous P."/>
            <person name="Grigoriev I."/>
        </authorList>
    </citation>
    <scope>NUCLEOTIDE SEQUENCE</scope>
    <source>
        <strain evidence="2">CBS 121739</strain>
    </source>
</reference>
<proteinExistence type="predicted"/>